<evidence type="ECO:0000313" key="9">
    <source>
        <dbReference type="Proteomes" id="UP000266234"/>
    </source>
</evidence>
<dbReference type="Gene3D" id="3.30.465.10">
    <property type="match status" value="2"/>
</dbReference>
<dbReference type="InterPro" id="IPR006094">
    <property type="entry name" value="Oxid_FAD_bind_N"/>
</dbReference>
<dbReference type="GO" id="GO:0016491">
    <property type="term" value="F:oxidoreductase activity"/>
    <property type="evidence" value="ECO:0007669"/>
    <property type="project" value="UniProtKB-KW"/>
</dbReference>
<reference evidence="8 9" key="1">
    <citation type="journal article" date="2018" name="PLoS Pathog.">
        <title>Evolution of structural diversity of trichothecenes, a family of toxins produced by plant pathogenic and entomopathogenic fungi.</title>
        <authorList>
            <person name="Proctor R.H."/>
            <person name="McCormick S.P."/>
            <person name="Kim H.S."/>
            <person name="Cardoza R.E."/>
            <person name="Stanley A.M."/>
            <person name="Lindo L."/>
            <person name="Kelly A."/>
            <person name="Brown D.W."/>
            <person name="Lee T."/>
            <person name="Vaughan M.M."/>
            <person name="Alexander N.J."/>
            <person name="Busman M."/>
            <person name="Gutierrez S."/>
        </authorList>
    </citation>
    <scope>NUCLEOTIDE SEQUENCE [LARGE SCALE GENOMIC DNA]</scope>
    <source>
        <strain evidence="8 9">NRRL 20695</strain>
    </source>
</reference>
<sequence length="727" mass="80610">MQGSRLQWLLAALIPFTLSQTIDVDGEAVPADENNVAPAWARPVTVASKNSFVETAPQLTDAILANLTDLNLSDVDLFYFADTKTSRKRHTAFDSKCKIFPGDKAFPSRFVWNVFDLLTGGALISTVPLGSACYKGEHYDADKCERLKEGWHNSTIHIDDPTSVMSPLFQGATCEPSNAASGSKCTIGGFPLYSVKATNVAQIQLAVNFARNLNLRLVIHNTGHDFLGKSTGAGSLSIWTHHLKDIKFTKNYRGASRYTGPAFKLGAGVQVKDLYEAADREGYTAVGGECRDVGVTGGYLPGGGHSPLSPTAGLAADQLLSADIVTPDGRFVTADEKQNTDLFWAIRGGGPATWGVVVSMTVRVYPKMSFAGMTWSVNTKEVGIPEEALFKALEAYWRRFPEYSDKKSYGYSFLFPAGNGSYLWTMNPWMIPNISITEFKNMVQPLLDEWKGLGVDPKPEFFQHDSFYPAWKKHFPAENVGNYNGRSGSRLIPRKNWDDPQLLNNTIKTLKSILSDDGVLIIYNINAKQTKDTTPNSANPAWRDANMFVITALNWDVNDPEEKIAEVNNKITFDIMERLKAVTPGGGGYGNEGDVMDPDFGQSYFGSNYQKLYQLKQKIDPYGLFYAPTAVGSEDWYITGQPAYVTKQTGRLCQQYHTMWKCNGNMLGRICDKWTDIKEIDCSRCTKRRAVNDEALSNGGHIIGKLISVSSLGVEEWDYYEPRPHKR</sequence>
<keyword evidence="9" id="KW-1185">Reference proteome</keyword>
<name>A0A395SVZ8_9HYPO</name>
<dbReference type="STRING" id="694270.A0A395SVZ8"/>
<comment type="cofactor">
    <cofactor evidence="1">
        <name>FAD</name>
        <dbReference type="ChEBI" id="CHEBI:57692"/>
    </cofactor>
</comment>
<organism evidence="8 9">
    <name type="scientific">Fusarium longipes</name>
    <dbReference type="NCBI Taxonomy" id="694270"/>
    <lineage>
        <taxon>Eukaryota</taxon>
        <taxon>Fungi</taxon>
        <taxon>Dikarya</taxon>
        <taxon>Ascomycota</taxon>
        <taxon>Pezizomycotina</taxon>
        <taxon>Sordariomycetes</taxon>
        <taxon>Hypocreomycetidae</taxon>
        <taxon>Hypocreales</taxon>
        <taxon>Nectriaceae</taxon>
        <taxon>Fusarium</taxon>
    </lineage>
</organism>
<evidence type="ECO:0000256" key="3">
    <source>
        <dbReference type="ARBA" id="ARBA00022630"/>
    </source>
</evidence>
<protein>
    <recommendedName>
        <fullName evidence="7">FAD-binding PCMH-type domain-containing protein</fullName>
    </recommendedName>
</protein>
<dbReference type="GO" id="GO:0071949">
    <property type="term" value="F:FAD binding"/>
    <property type="evidence" value="ECO:0007669"/>
    <property type="project" value="InterPro"/>
</dbReference>
<dbReference type="AlphaFoldDB" id="A0A395SVZ8"/>
<dbReference type="InterPro" id="IPR036318">
    <property type="entry name" value="FAD-bd_PCMH-like_sf"/>
</dbReference>
<accession>A0A395SVZ8</accession>
<gene>
    <name evidence="8" type="ORF">FLONG3_5114</name>
</gene>
<dbReference type="InterPro" id="IPR016166">
    <property type="entry name" value="FAD-bd_PCMH"/>
</dbReference>
<evidence type="ECO:0000256" key="6">
    <source>
        <dbReference type="SAM" id="SignalP"/>
    </source>
</evidence>
<dbReference type="SUPFAM" id="SSF56176">
    <property type="entry name" value="FAD-binding/transporter-associated domain-like"/>
    <property type="match status" value="1"/>
</dbReference>
<proteinExistence type="inferred from homology"/>
<evidence type="ECO:0000256" key="5">
    <source>
        <dbReference type="ARBA" id="ARBA00023002"/>
    </source>
</evidence>
<dbReference type="Pfam" id="PF01565">
    <property type="entry name" value="FAD_binding_4"/>
    <property type="match status" value="1"/>
</dbReference>
<evidence type="ECO:0000259" key="7">
    <source>
        <dbReference type="PROSITE" id="PS51387"/>
    </source>
</evidence>
<keyword evidence="4" id="KW-0274">FAD</keyword>
<evidence type="ECO:0000256" key="1">
    <source>
        <dbReference type="ARBA" id="ARBA00001974"/>
    </source>
</evidence>
<dbReference type="PANTHER" id="PTHR42973:SF39">
    <property type="entry name" value="FAD-BINDING PCMH-TYPE DOMAIN-CONTAINING PROTEIN"/>
    <property type="match status" value="1"/>
</dbReference>
<comment type="caution">
    <text evidence="8">The sequence shown here is derived from an EMBL/GenBank/DDBJ whole genome shotgun (WGS) entry which is preliminary data.</text>
</comment>
<dbReference type="PROSITE" id="PS51387">
    <property type="entry name" value="FAD_PCMH"/>
    <property type="match status" value="1"/>
</dbReference>
<keyword evidence="6" id="KW-0732">Signal</keyword>
<dbReference type="PANTHER" id="PTHR42973">
    <property type="entry name" value="BINDING OXIDOREDUCTASE, PUTATIVE (AFU_ORTHOLOGUE AFUA_1G17690)-RELATED"/>
    <property type="match status" value="1"/>
</dbReference>
<dbReference type="EMBL" id="PXOG01000111">
    <property type="protein sequence ID" value="RGP76674.1"/>
    <property type="molecule type" value="Genomic_DNA"/>
</dbReference>
<feature type="domain" description="FAD-binding PCMH-type" evidence="7">
    <location>
        <begin position="187"/>
        <end position="367"/>
    </location>
</feature>
<keyword evidence="5" id="KW-0560">Oxidoreductase</keyword>
<evidence type="ECO:0000313" key="8">
    <source>
        <dbReference type="EMBL" id="RGP76674.1"/>
    </source>
</evidence>
<dbReference type="InterPro" id="IPR012951">
    <property type="entry name" value="BBE"/>
</dbReference>
<evidence type="ECO:0000256" key="4">
    <source>
        <dbReference type="ARBA" id="ARBA00022827"/>
    </source>
</evidence>
<dbReference type="InterPro" id="IPR050416">
    <property type="entry name" value="FAD-linked_Oxidoreductase"/>
</dbReference>
<comment type="similarity">
    <text evidence="2">Belongs to the oxygen-dependent FAD-linked oxidoreductase family.</text>
</comment>
<feature type="chain" id="PRO_5017433288" description="FAD-binding PCMH-type domain-containing protein" evidence="6">
    <location>
        <begin position="20"/>
        <end position="727"/>
    </location>
</feature>
<dbReference type="Proteomes" id="UP000266234">
    <property type="component" value="Unassembled WGS sequence"/>
</dbReference>
<dbReference type="OrthoDB" id="9983560at2759"/>
<dbReference type="InterPro" id="IPR016169">
    <property type="entry name" value="FAD-bd_PCMH_sub2"/>
</dbReference>
<feature type="signal peptide" evidence="6">
    <location>
        <begin position="1"/>
        <end position="19"/>
    </location>
</feature>
<dbReference type="Pfam" id="PF08031">
    <property type="entry name" value="BBE"/>
    <property type="match status" value="1"/>
</dbReference>
<keyword evidence="3" id="KW-0285">Flavoprotein</keyword>
<evidence type="ECO:0000256" key="2">
    <source>
        <dbReference type="ARBA" id="ARBA00005466"/>
    </source>
</evidence>